<sequence>MGAFLKVKSKIQSEIDGEEDLREKLEDELFEKRWLEEFEVLKKQYETKWETCTYTADEFCGLLYRSSDAQQKENLLQEYPTLMEAWKNNRVSSTSRVIPEWPAVKLVYDNAVDYNPTDCTSINPRIIECSQSLQTVLECLRVKFMWRSDDLRAFGRSLDVAGISSCSALLEALDVCSHHFERNFQSIEYPRLSKTILRVLRENTQKMMDIPRNKTVTLA</sequence>
<reference evidence="2" key="1">
    <citation type="submission" date="2017-03" db="EMBL/GenBank/DDBJ databases">
        <title>Phytopthora megakarya and P. palmivora, two closely related causual agents of cacao black pod achieved similar genome size and gene model numbers by different mechanisms.</title>
        <authorList>
            <person name="Ali S."/>
            <person name="Shao J."/>
            <person name="Larry D.J."/>
            <person name="Kronmiller B."/>
            <person name="Shen D."/>
            <person name="Strem M.D."/>
            <person name="Melnick R.L."/>
            <person name="Guiltinan M.J."/>
            <person name="Tyler B.M."/>
            <person name="Meinhardt L.W."/>
            <person name="Bailey B.A."/>
        </authorList>
    </citation>
    <scope>NUCLEOTIDE SEQUENCE [LARGE SCALE GENOMIC DNA]</scope>
    <source>
        <strain evidence="2">zdho120</strain>
    </source>
</reference>
<name>A0A225V5S2_9STRA</name>
<dbReference type="OrthoDB" id="123971at2759"/>
<accession>A0A225V5S2</accession>
<keyword evidence="2" id="KW-1185">Reference proteome</keyword>
<dbReference type="AlphaFoldDB" id="A0A225V5S2"/>
<evidence type="ECO:0000313" key="1">
    <source>
        <dbReference type="EMBL" id="OWZ01236.1"/>
    </source>
</evidence>
<gene>
    <name evidence="1" type="ORF">PHMEG_00027419</name>
</gene>
<dbReference type="STRING" id="4795.A0A225V5S2"/>
<evidence type="ECO:0000313" key="2">
    <source>
        <dbReference type="Proteomes" id="UP000198211"/>
    </source>
</evidence>
<dbReference type="EMBL" id="NBNE01006994">
    <property type="protein sequence ID" value="OWZ01236.1"/>
    <property type="molecule type" value="Genomic_DNA"/>
</dbReference>
<dbReference type="Proteomes" id="UP000198211">
    <property type="component" value="Unassembled WGS sequence"/>
</dbReference>
<organism evidence="1 2">
    <name type="scientific">Phytophthora megakarya</name>
    <dbReference type="NCBI Taxonomy" id="4795"/>
    <lineage>
        <taxon>Eukaryota</taxon>
        <taxon>Sar</taxon>
        <taxon>Stramenopiles</taxon>
        <taxon>Oomycota</taxon>
        <taxon>Peronosporomycetes</taxon>
        <taxon>Peronosporales</taxon>
        <taxon>Peronosporaceae</taxon>
        <taxon>Phytophthora</taxon>
    </lineage>
</organism>
<protein>
    <submittedName>
        <fullName evidence="1">Uncharacterized protein</fullName>
    </submittedName>
</protein>
<proteinExistence type="predicted"/>
<comment type="caution">
    <text evidence="1">The sequence shown here is derived from an EMBL/GenBank/DDBJ whole genome shotgun (WGS) entry which is preliminary data.</text>
</comment>